<evidence type="ECO:0000256" key="6">
    <source>
        <dbReference type="PROSITE-ProRule" id="PRU00050"/>
    </source>
</evidence>
<dbReference type="Pfam" id="PF00072">
    <property type="entry name" value="Response_reg"/>
    <property type="match status" value="1"/>
</dbReference>
<dbReference type="AlphaFoldDB" id="A0A7W8FEN1"/>
<dbReference type="EMBL" id="JACHGO010000005">
    <property type="protein sequence ID" value="MBB5143974.1"/>
    <property type="molecule type" value="Genomic_DNA"/>
</dbReference>
<evidence type="ECO:0000313" key="10">
    <source>
        <dbReference type="EMBL" id="MBB5143974.1"/>
    </source>
</evidence>
<evidence type="ECO:0000256" key="3">
    <source>
        <dbReference type="ARBA" id="ARBA00022801"/>
    </source>
</evidence>
<feature type="modified residue" description="4-aspartylphosphate" evidence="5 7">
    <location>
        <position position="54"/>
    </location>
</feature>
<dbReference type="NCBIfam" id="NF001965">
    <property type="entry name" value="PRK00742.1"/>
    <property type="match status" value="1"/>
</dbReference>
<dbReference type="CDD" id="cd17541">
    <property type="entry name" value="REC_CheB-like"/>
    <property type="match status" value="1"/>
</dbReference>
<evidence type="ECO:0000259" key="8">
    <source>
        <dbReference type="PROSITE" id="PS50110"/>
    </source>
</evidence>
<comment type="catalytic activity">
    <reaction evidence="5">
        <text>L-glutaminyl-[protein] + H2O = L-glutamyl-[protein] + NH4(+)</text>
        <dbReference type="Rhea" id="RHEA:16441"/>
        <dbReference type="Rhea" id="RHEA-COMP:10207"/>
        <dbReference type="Rhea" id="RHEA-COMP:10208"/>
        <dbReference type="ChEBI" id="CHEBI:15377"/>
        <dbReference type="ChEBI" id="CHEBI:28938"/>
        <dbReference type="ChEBI" id="CHEBI:29973"/>
        <dbReference type="ChEBI" id="CHEBI:30011"/>
        <dbReference type="EC" id="3.5.1.44"/>
    </reaction>
</comment>
<keyword evidence="11" id="KW-1185">Reference proteome</keyword>
<dbReference type="GO" id="GO:0050568">
    <property type="term" value="F:protein-glutamine glutaminase activity"/>
    <property type="evidence" value="ECO:0007669"/>
    <property type="project" value="UniProtKB-UniRule"/>
</dbReference>
<dbReference type="Gene3D" id="3.40.50.2300">
    <property type="match status" value="1"/>
</dbReference>
<dbReference type="Pfam" id="PF01339">
    <property type="entry name" value="CheB_methylest"/>
    <property type="match status" value="1"/>
</dbReference>
<evidence type="ECO:0000256" key="5">
    <source>
        <dbReference type="HAMAP-Rule" id="MF_00099"/>
    </source>
</evidence>
<comment type="catalytic activity">
    <reaction evidence="4 5">
        <text>[protein]-L-glutamate 5-O-methyl ester + H2O = L-glutamyl-[protein] + methanol + H(+)</text>
        <dbReference type="Rhea" id="RHEA:23236"/>
        <dbReference type="Rhea" id="RHEA-COMP:10208"/>
        <dbReference type="Rhea" id="RHEA-COMP:10311"/>
        <dbReference type="ChEBI" id="CHEBI:15377"/>
        <dbReference type="ChEBI" id="CHEBI:15378"/>
        <dbReference type="ChEBI" id="CHEBI:17790"/>
        <dbReference type="ChEBI" id="CHEBI:29973"/>
        <dbReference type="ChEBI" id="CHEBI:82795"/>
        <dbReference type="EC" id="3.1.1.61"/>
    </reaction>
</comment>
<feature type="domain" description="CheB-type methylesterase" evidence="9">
    <location>
        <begin position="163"/>
        <end position="356"/>
    </location>
</feature>
<dbReference type="PROSITE" id="PS50110">
    <property type="entry name" value="RESPONSE_REGULATORY"/>
    <property type="match status" value="1"/>
</dbReference>
<dbReference type="PANTHER" id="PTHR42872:SF6">
    <property type="entry name" value="PROTEIN-GLUTAMATE METHYLESTERASE_PROTEIN-GLUTAMINE GLUTAMINASE"/>
    <property type="match status" value="1"/>
</dbReference>
<protein>
    <recommendedName>
        <fullName evidence="5">Protein-glutamate methylesterase/protein-glutamine glutaminase</fullName>
        <ecNumber evidence="5">3.1.1.61</ecNumber>
        <ecNumber evidence="5">3.5.1.44</ecNumber>
    </recommendedName>
</protein>
<dbReference type="PIRSF" id="PIRSF000876">
    <property type="entry name" value="RR_chemtxs_CheB"/>
    <property type="match status" value="1"/>
</dbReference>
<dbReference type="InterPro" id="IPR008248">
    <property type="entry name" value="CheB-like"/>
</dbReference>
<comment type="function">
    <text evidence="5">Involved in chemotaxis. Part of a chemotaxis signal transduction system that modulates chemotaxis in response to various stimuli. Catalyzes the demethylation of specific methylglutamate residues introduced into the chemoreceptors (methyl-accepting chemotaxis proteins or MCP) by CheR. Also mediates the irreversible deamidation of specific glutamine residues to glutamic acid.</text>
</comment>
<proteinExistence type="inferred from homology"/>
<evidence type="ECO:0000256" key="4">
    <source>
        <dbReference type="ARBA" id="ARBA00048267"/>
    </source>
</evidence>
<comment type="similarity">
    <text evidence="5">Belongs to the CheB family.</text>
</comment>
<dbReference type="CDD" id="cd16432">
    <property type="entry name" value="CheB_Rec"/>
    <property type="match status" value="1"/>
</dbReference>
<feature type="active site" evidence="5 6">
    <location>
        <position position="299"/>
    </location>
</feature>
<dbReference type="Gene3D" id="3.40.50.180">
    <property type="entry name" value="Methylesterase CheB, C-terminal domain"/>
    <property type="match status" value="1"/>
</dbReference>
<dbReference type="EC" id="3.1.1.61" evidence="5"/>
<evidence type="ECO:0000313" key="11">
    <source>
        <dbReference type="Proteomes" id="UP000539075"/>
    </source>
</evidence>
<evidence type="ECO:0000256" key="2">
    <source>
        <dbReference type="ARBA" id="ARBA00022500"/>
    </source>
</evidence>
<dbReference type="GO" id="GO:0000156">
    <property type="term" value="F:phosphorelay response regulator activity"/>
    <property type="evidence" value="ECO:0007669"/>
    <property type="project" value="InterPro"/>
</dbReference>
<feature type="active site" evidence="5 6">
    <location>
        <position position="203"/>
    </location>
</feature>
<dbReference type="InterPro" id="IPR000673">
    <property type="entry name" value="Sig_transdc_resp-reg_Me-estase"/>
</dbReference>
<evidence type="ECO:0000256" key="1">
    <source>
        <dbReference type="ARBA" id="ARBA00022490"/>
    </source>
</evidence>
<gene>
    <name evidence="5" type="primary">cheB</name>
    <name evidence="10" type="ORF">HNQ38_002074</name>
</gene>
<feature type="domain" description="Response regulatory" evidence="8">
    <location>
        <begin position="3"/>
        <end position="120"/>
    </location>
</feature>
<comment type="PTM">
    <text evidence="5">Phosphorylated by CheA. Phosphorylation of the N-terminal regulatory domain activates the methylesterase activity.</text>
</comment>
<dbReference type="SUPFAM" id="SSF52172">
    <property type="entry name" value="CheY-like"/>
    <property type="match status" value="1"/>
</dbReference>
<sequence length="356" mass="38187">MTRVLVVDDSTFMRNAIASLLEQDPEIKVVGTARDGLEALQKAEELDADVMTLDVEMPRLGGLETLQRLMKTSPMPVLMISSLTESGAESTLKAMEYGALDFIPKNMSNDRDSFGLELRRKVTALARRKAIIRLKYRRINNIAIPTAPLTRAPAQPTDYVQTPCHGPRDLVVVGVSTGGPPVVQKILSALPADLPACILVAQHMPAAFTGPFAKRLDSVCSIGVTEAVDGDRLKNGHAYVCPGGRHISVRMRGPLPEVAVTDEPRDALYKPTVNLLMESAGKNMGRRTLGVMLTGMGSDGCEGAKVLKEKGGCLIAQNEASCVVYGMPKAVIDAKLANQILDADDIAQAIMTIVKG</sequence>
<dbReference type="InterPro" id="IPR001789">
    <property type="entry name" value="Sig_transdc_resp-reg_receiver"/>
</dbReference>
<keyword evidence="5 7" id="KW-0597">Phosphoprotein</keyword>
<keyword evidence="3 5" id="KW-0378">Hydrolase</keyword>
<reference evidence="10 11" key="1">
    <citation type="submission" date="2020-08" db="EMBL/GenBank/DDBJ databases">
        <title>Genomic Encyclopedia of Type Strains, Phase IV (KMG-IV): sequencing the most valuable type-strain genomes for metagenomic binning, comparative biology and taxonomic classification.</title>
        <authorList>
            <person name="Goeker M."/>
        </authorList>
    </citation>
    <scope>NUCLEOTIDE SEQUENCE [LARGE SCALE GENOMIC DNA]</scope>
    <source>
        <strain evidence="10 11">DSM 11275</strain>
    </source>
</reference>
<comment type="caution">
    <text evidence="10">The sequence shown here is derived from an EMBL/GenBank/DDBJ whole genome shotgun (WGS) entry which is preliminary data.</text>
</comment>
<feature type="active site" evidence="5 6">
    <location>
        <position position="176"/>
    </location>
</feature>
<dbReference type="InterPro" id="IPR035909">
    <property type="entry name" value="CheB_C"/>
</dbReference>
<evidence type="ECO:0000256" key="7">
    <source>
        <dbReference type="PROSITE-ProRule" id="PRU00169"/>
    </source>
</evidence>
<organism evidence="10 11">
    <name type="scientific">Desulfovibrio intestinalis</name>
    <dbReference type="NCBI Taxonomy" id="58621"/>
    <lineage>
        <taxon>Bacteria</taxon>
        <taxon>Pseudomonadati</taxon>
        <taxon>Thermodesulfobacteriota</taxon>
        <taxon>Desulfovibrionia</taxon>
        <taxon>Desulfovibrionales</taxon>
        <taxon>Desulfovibrionaceae</taxon>
        <taxon>Desulfovibrio</taxon>
    </lineage>
</organism>
<accession>A0A7W8FEN1</accession>
<evidence type="ECO:0000259" key="9">
    <source>
        <dbReference type="PROSITE" id="PS50122"/>
    </source>
</evidence>
<comment type="subcellular location">
    <subcellularLocation>
        <location evidence="5">Cytoplasm</location>
    </subcellularLocation>
</comment>
<dbReference type="EC" id="3.5.1.44" evidence="5"/>
<name>A0A7W8FEN1_9BACT</name>
<comment type="domain">
    <text evidence="5">Contains a C-terminal catalytic domain, and an N-terminal region which modulates catalytic activity.</text>
</comment>
<dbReference type="PROSITE" id="PS50122">
    <property type="entry name" value="CHEB"/>
    <property type="match status" value="1"/>
</dbReference>
<dbReference type="SUPFAM" id="SSF52738">
    <property type="entry name" value="Methylesterase CheB, C-terminal domain"/>
    <property type="match status" value="1"/>
</dbReference>
<dbReference type="HAMAP" id="MF_00099">
    <property type="entry name" value="CheB_chemtxs"/>
    <property type="match status" value="1"/>
</dbReference>
<dbReference type="GO" id="GO:0005737">
    <property type="term" value="C:cytoplasm"/>
    <property type="evidence" value="ECO:0007669"/>
    <property type="project" value="UniProtKB-SubCell"/>
</dbReference>
<dbReference type="GO" id="GO:0006935">
    <property type="term" value="P:chemotaxis"/>
    <property type="evidence" value="ECO:0007669"/>
    <property type="project" value="UniProtKB-UniRule"/>
</dbReference>
<dbReference type="SMART" id="SM00448">
    <property type="entry name" value="REC"/>
    <property type="match status" value="1"/>
</dbReference>
<keyword evidence="1 5" id="KW-0963">Cytoplasm</keyword>
<dbReference type="GO" id="GO:0008984">
    <property type="term" value="F:protein-glutamate methylesterase activity"/>
    <property type="evidence" value="ECO:0007669"/>
    <property type="project" value="UniProtKB-UniRule"/>
</dbReference>
<dbReference type="PANTHER" id="PTHR42872">
    <property type="entry name" value="PROTEIN-GLUTAMATE METHYLESTERASE/PROTEIN-GLUTAMINE GLUTAMINASE"/>
    <property type="match status" value="1"/>
</dbReference>
<dbReference type="InterPro" id="IPR011006">
    <property type="entry name" value="CheY-like_superfamily"/>
</dbReference>
<dbReference type="RefSeq" id="WP_183720004.1">
    <property type="nucleotide sequence ID" value="NZ_JACHGO010000005.1"/>
</dbReference>
<dbReference type="Proteomes" id="UP000539075">
    <property type="component" value="Unassembled WGS sequence"/>
</dbReference>
<keyword evidence="2 5" id="KW-0145">Chemotaxis</keyword>